<keyword evidence="9 16" id="KW-1133">Transmembrane helix</keyword>
<dbReference type="GO" id="GO:0005886">
    <property type="term" value="C:plasma membrane"/>
    <property type="evidence" value="ECO:0007669"/>
    <property type="project" value="UniProtKB-SubCell"/>
</dbReference>
<dbReference type="SMART" id="SM00900">
    <property type="entry name" value="FMN_bind"/>
    <property type="match status" value="1"/>
</dbReference>
<comment type="caution">
    <text evidence="16">Lacks conserved residue(s) required for the propagation of feature annotation.</text>
</comment>
<dbReference type="GO" id="GO:0010181">
    <property type="term" value="F:FMN binding"/>
    <property type="evidence" value="ECO:0007669"/>
    <property type="project" value="UniProtKB-UniRule"/>
</dbReference>
<dbReference type="OrthoDB" id="9786835at2"/>
<evidence type="ECO:0000256" key="1">
    <source>
        <dbReference type="ARBA" id="ARBA00022448"/>
    </source>
</evidence>
<evidence type="ECO:0000256" key="9">
    <source>
        <dbReference type="ARBA" id="ARBA00022989"/>
    </source>
</evidence>
<keyword evidence="12 16" id="KW-0406">Ion transport</keyword>
<evidence type="ECO:0000259" key="18">
    <source>
        <dbReference type="SMART" id="SM00900"/>
    </source>
</evidence>
<evidence type="ECO:0000256" key="15">
    <source>
        <dbReference type="ARBA" id="ARBA00023201"/>
    </source>
</evidence>
<evidence type="ECO:0000256" key="13">
    <source>
        <dbReference type="ARBA" id="ARBA00023075"/>
    </source>
</evidence>
<dbReference type="NCBIfam" id="NF003747">
    <property type="entry name" value="PRK05346.1-2"/>
    <property type="match status" value="1"/>
</dbReference>
<keyword evidence="1 16" id="KW-0813">Transport</keyword>
<evidence type="ECO:0000313" key="19">
    <source>
        <dbReference type="EMBL" id="RTR39925.1"/>
    </source>
</evidence>
<keyword evidence="3" id="KW-0997">Cell inner membrane</keyword>
<evidence type="ECO:0000256" key="11">
    <source>
        <dbReference type="ARBA" id="ARBA00023053"/>
    </source>
</evidence>
<keyword evidence="14 16" id="KW-0472">Membrane</keyword>
<reference evidence="19 20" key="1">
    <citation type="submission" date="2018-12" db="EMBL/GenBank/DDBJ databases">
        <authorList>
            <person name="Yu L."/>
        </authorList>
    </citation>
    <scope>NUCLEOTIDE SEQUENCE [LARGE SCALE GENOMIC DNA]</scope>
    <source>
        <strain evidence="19 20">HAW-EB2</strain>
    </source>
</reference>
<dbReference type="RefSeq" id="WP_126518927.1">
    <property type="nucleotide sequence ID" value="NZ_RXNU01000002.1"/>
</dbReference>
<dbReference type="NCBIfam" id="NF003749">
    <property type="entry name" value="PRK05346.1-5"/>
    <property type="match status" value="1"/>
</dbReference>
<feature type="transmembrane region" description="Helical" evidence="16">
    <location>
        <begin position="12"/>
        <end position="33"/>
    </location>
</feature>
<keyword evidence="10 16" id="KW-0520">NAD</keyword>
<comment type="function">
    <text evidence="16">NQR complex catalyzes the reduction of ubiquinone-1 to ubiquinol by two successive reactions, coupled with the transport of Na(+) ions from the cytoplasm to the periplasm. NqrA to NqrE are probably involved in the second step, the conversion of ubisemiquinone to ubiquinol.</text>
</comment>
<keyword evidence="2 16" id="KW-1003">Cell membrane</keyword>
<keyword evidence="6 16" id="KW-0288">FMN</keyword>
<protein>
    <recommendedName>
        <fullName evidence="16 17">Na(+)-translocating NADH-quinone reductase subunit C</fullName>
        <shortName evidence="16 17">Na(+)-NQR subunit C</shortName>
        <shortName evidence="16 17">Na(+)-translocating NQR subunit C</shortName>
        <ecNumber evidence="16 17">7.2.1.1</ecNumber>
    </recommendedName>
    <alternativeName>
        <fullName evidence="16 17">NQR complex subunit C</fullName>
    </alternativeName>
    <alternativeName>
        <fullName evidence="16 17">NQR-1 subunit C</fullName>
    </alternativeName>
</protein>
<comment type="subcellular location">
    <subcellularLocation>
        <location evidence="16">Cell membrane</location>
        <topology evidence="16">Single-pass membrane protein</topology>
    </subcellularLocation>
</comment>
<feature type="domain" description="FMN-binding" evidence="18">
    <location>
        <begin position="143"/>
        <end position="241"/>
    </location>
</feature>
<dbReference type="EMBL" id="RXNU01000002">
    <property type="protein sequence ID" value="RTR39925.1"/>
    <property type="molecule type" value="Genomic_DNA"/>
</dbReference>
<comment type="caution">
    <text evidence="19">The sequence shown here is derived from an EMBL/GenBank/DDBJ whole genome shotgun (WGS) entry which is preliminary data.</text>
</comment>
<evidence type="ECO:0000256" key="8">
    <source>
        <dbReference type="ARBA" id="ARBA00022967"/>
    </source>
</evidence>
<dbReference type="NCBIfam" id="TIGR01938">
    <property type="entry name" value="nqrC"/>
    <property type="match status" value="1"/>
</dbReference>
<sequence length="255" mass="28211">MAFKKDTVLGTMVFTVTLCLLCSFMLTGTAELLKERKLAKKRDELKRYVLVAADVDLGGNDFRTIFEKSVTPMLVELDTGVVSTDDNVMNFDDRMAAINPDTSRKPKKDTAKIKSRADQVRVFKVFDDNGKLASVVVPIYGKGLWSMIYGFVAVKPDMNTIVNVVIYEHGETPGIGDFLNDPEWTAKFQGKQLFDEKGKVALKVVKGGAKEGDIHGVDAVSGATMTGRGVQRSIKFWFGNEGFQTFFNKLKASEV</sequence>
<dbReference type="PIRSF" id="PIRSF009437">
    <property type="entry name" value="NQR-1_subunit_C"/>
    <property type="match status" value="1"/>
</dbReference>
<dbReference type="HAMAP" id="MF_00427">
    <property type="entry name" value="NqrC"/>
    <property type="match status" value="1"/>
</dbReference>
<organism evidence="19 20">
    <name type="scientific">Shewanella canadensis</name>
    <dbReference type="NCBI Taxonomy" id="271096"/>
    <lineage>
        <taxon>Bacteria</taxon>
        <taxon>Pseudomonadati</taxon>
        <taxon>Pseudomonadota</taxon>
        <taxon>Gammaproteobacteria</taxon>
        <taxon>Alteromonadales</taxon>
        <taxon>Shewanellaceae</taxon>
        <taxon>Shewanella</taxon>
    </lineage>
</organism>
<dbReference type="PANTHER" id="PTHR37838:SF1">
    <property type="entry name" value="NA(+)-TRANSLOCATING NADH-QUINONE REDUCTASE SUBUNIT C"/>
    <property type="match status" value="1"/>
</dbReference>
<evidence type="ECO:0000256" key="12">
    <source>
        <dbReference type="ARBA" id="ARBA00023065"/>
    </source>
</evidence>
<accession>A0A431WWY0</accession>
<evidence type="ECO:0000256" key="7">
    <source>
        <dbReference type="ARBA" id="ARBA00022692"/>
    </source>
</evidence>
<dbReference type="Pfam" id="PF04205">
    <property type="entry name" value="FMN_bind"/>
    <property type="match status" value="1"/>
</dbReference>
<dbReference type="InterPro" id="IPR007329">
    <property type="entry name" value="FMN-bd"/>
</dbReference>
<dbReference type="InterPro" id="IPR010204">
    <property type="entry name" value="NqrC"/>
</dbReference>
<keyword evidence="8 16" id="KW-1278">Translocase</keyword>
<comment type="subunit">
    <text evidence="16 17">Composed of six subunits; NqrA, NqrB, NqrC, NqrD, NqrE and NqrF.</text>
</comment>
<keyword evidence="4 16" id="KW-0597">Phosphoprotein</keyword>
<comment type="cofactor">
    <cofactor evidence="16 17">
        <name>FMN</name>
        <dbReference type="ChEBI" id="CHEBI:58210"/>
    </cofactor>
</comment>
<feature type="modified residue" description="FMN phosphoryl threonine" evidence="16">
    <location>
        <position position="224"/>
    </location>
</feature>
<evidence type="ECO:0000256" key="10">
    <source>
        <dbReference type="ARBA" id="ARBA00023027"/>
    </source>
</evidence>
<dbReference type="PANTHER" id="PTHR37838">
    <property type="entry name" value="NA(+)-TRANSLOCATING NADH-QUINONE REDUCTASE SUBUNIT C"/>
    <property type="match status" value="1"/>
</dbReference>
<evidence type="ECO:0000313" key="20">
    <source>
        <dbReference type="Proteomes" id="UP000267448"/>
    </source>
</evidence>
<gene>
    <name evidence="16" type="primary">nqrC</name>
    <name evidence="19" type="ORF">EKG38_03985</name>
</gene>
<keyword evidence="20" id="KW-1185">Reference proteome</keyword>
<keyword evidence="11 16" id="KW-0915">Sodium</keyword>
<evidence type="ECO:0000256" key="6">
    <source>
        <dbReference type="ARBA" id="ARBA00022643"/>
    </source>
</evidence>
<comment type="catalytic activity">
    <reaction evidence="16 17">
        <text>a ubiquinone + n Na(+)(in) + NADH + H(+) = a ubiquinol + n Na(+)(out) + NAD(+)</text>
        <dbReference type="Rhea" id="RHEA:47748"/>
        <dbReference type="Rhea" id="RHEA-COMP:9565"/>
        <dbReference type="Rhea" id="RHEA-COMP:9566"/>
        <dbReference type="ChEBI" id="CHEBI:15378"/>
        <dbReference type="ChEBI" id="CHEBI:16389"/>
        <dbReference type="ChEBI" id="CHEBI:17976"/>
        <dbReference type="ChEBI" id="CHEBI:29101"/>
        <dbReference type="ChEBI" id="CHEBI:57540"/>
        <dbReference type="ChEBI" id="CHEBI:57945"/>
        <dbReference type="EC" id="7.2.1.1"/>
    </reaction>
</comment>
<dbReference type="GO" id="GO:0006814">
    <property type="term" value="P:sodium ion transport"/>
    <property type="evidence" value="ECO:0007669"/>
    <property type="project" value="UniProtKB-UniRule"/>
</dbReference>
<keyword evidence="13 16" id="KW-0830">Ubiquinone</keyword>
<dbReference type="AlphaFoldDB" id="A0A431WWY0"/>
<evidence type="ECO:0000256" key="14">
    <source>
        <dbReference type="ARBA" id="ARBA00023136"/>
    </source>
</evidence>
<evidence type="ECO:0000256" key="3">
    <source>
        <dbReference type="ARBA" id="ARBA00022519"/>
    </source>
</evidence>
<keyword evidence="15 16" id="KW-0739">Sodium transport</keyword>
<evidence type="ECO:0000256" key="5">
    <source>
        <dbReference type="ARBA" id="ARBA00022630"/>
    </source>
</evidence>
<keyword evidence="5 16" id="KW-0285">Flavoprotein</keyword>
<keyword evidence="7 16" id="KW-0812">Transmembrane</keyword>
<comment type="similarity">
    <text evidence="16 17">Belongs to the NqrC family.</text>
</comment>
<evidence type="ECO:0000256" key="17">
    <source>
        <dbReference type="PIRNR" id="PIRNR009437"/>
    </source>
</evidence>
<dbReference type="GO" id="GO:0016655">
    <property type="term" value="F:oxidoreductase activity, acting on NAD(P)H, quinone or similar compound as acceptor"/>
    <property type="evidence" value="ECO:0007669"/>
    <property type="project" value="UniProtKB-UniRule"/>
</dbReference>
<proteinExistence type="inferred from homology"/>
<evidence type="ECO:0000256" key="4">
    <source>
        <dbReference type="ARBA" id="ARBA00022553"/>
    </source>
</evidence>
<evidence type="ECO:0000256" key="2">
    <source>
        <dbReference type="ARBA" id="ARBA00022475"/>
    </source>
</evidence>
<dbReference type="Proteomes" id="UP000267448">
    <property type="component" value="Unassembled WGS sequence"/>
</dbReference>
<name>A0A431WWY0_9GAMM</name>
<evidence type="ECO:0000256" key="16">
    <source>
        <dbReference type="HAMAP-Rule" id="MF_00427"/>
    </source>
</evidence>
<dbReference type="EC" id="7.2.1.1" evidence="16 17"/>